<evidence type="ECO:0000313" key="4">
    <source>
        <dbReference type="Proteomes" id="UP000639643"/>
    </source>
</evidence>
<reference evidence="3" key="1">
    <citation type="journal article" date="2020" name="Phytopathology">
        <title>Genome Sequence Resources of Colletotrichum truncatum, C. plurivorum, C. musicola, and C. sojae: Four Species Pathogenic to Soybean (Glycine max).</title>
        <authorList>
            <person name="Rogerio F."/>
            <person name="Boufleur T.R."/>
            <person name="Ciampi-Guillardi M."/>
            <person name="Sukno S.A."/>
            <person name="Thon M.R."/>
            <person name="Massola Junior N.S."/>
            <person name="Baroncelli R."/>
        </authorList>
    </citation>
    <scope>NUCLEOTIDE SEQUENCE</scope>
    <source>
        <strain evidence="3">LFN0074</strain>
    </source>
</reference>
<evidence type="ECO:0000256" key="2">
    <source>
        <dbReference type="SAM" id="Phobius"/>
    </source>
</evidence>
<dbReference type="Proteomes" id="UP000639643">
    <property type="component" value="Unassembled WGS sequence"/>
</dbReference>
<sequence length="200" mass="22105">MGTDDAEVASRLGSPSPANHRSPIASPSCPVRVLPFPSPSVSLTHTTPRTRTRSPPPPDRRAFSASSPFARFIYPPVWTLASFHQPLCLSLSGCLLPDSLSHSYSHTFSPHLSNNYDHHLHHRFPALFCRTLTLDTQEASRRLTPSTRFGLCNGASLPVLLSLLSRLILGHLCFSLFVLFCKAVLAARLPLTNFFPIYLF</sequence>
<keyword evidence="2" id="KW-0472">Membrane</keyword>
<name>A0A8H6NVV5_9PEZI</name>
<evidence type="ECO:0000256" key="1">
    <source>
        <dbReference type="SAM" id="MobiDB-lite"/>
    </source>
</evidence>
<evidence type="ECO:0000313" key="3">
    <source>
        <dbReference type="EMBL" id="KAF6843472.1"/>
    </source>
</evidence>
<keyword evidence="2" id="KW-1133">Transmembrane helix</keyword>
<dbReference type="OrthoDB" id="10562645at2759"/>
<protein>
    <submittedName>
        <fullName evidence="3">Uncharacterized protein</fullName>
    </submittedName>
</protein>
<dbReference type="EMBL" id="WIGM01000040">
    <property type="protein sequence ID" value="KAF6843472.1"/>
    <property type="molecule type" value="Genomic_DNA"/>
</dbReference>
<comment type="caution">
    <text evidence="3">The sequence shown here is derived from an EMBL/GenBank/DDBJ whole genome shotgun (WGS) entry which is preliminary data.</text>
</comment>
<keyword evidence="2" id="KW-0812">Transmembrane</keyword>
<gene>
    <name evidence="3" type="ORF">CMUS01_02086</name>
</gene>
<dbReference type="AlphaFoldDB" id="A0A8H6NVV5"/>
<proteinExistence type="predicted"/>
<feature type="region of interest" description="Disordered" evidence="1">
    <location>
        <begin position="1"/>
        <end position="62"/>
    </location>
</feature>
<accession>A0A8H6NVV5</accession>
<organism evidence="3 4">
    <name type="scientific">Colletotrichum musicola</name>
    <dbReference type="NCBI Taxonomy" id="2175873"/>
    <lineage>
        <taxon>Eukaryota</taxon>
        <taxon>Fungi</taxon>
        <taxon>Dikarya</taxon>
        <taxon>Ascomycota</taxon>
        <taxon>Pezizomycotina</taxon>
        <taxon>Sordariomycetes</taxon>
        <taxon>Hypocreomycetidae</taxon>
        <taxon>Glomerellales</taxon>
        <taxon>Glomerellaceae</taxon>
        <taxon>Colletotrichum</taxon>
        <taxon>Colletotrichum orchidearum species complex</taxon>
    </lineage>
</organism>
<keyword evidence="4" id="KW-1185">Reference proteome</keyword>
<feature type="transmembrane region" description="Helical" evidence="2">
    <location>
        <begin position="167"/>
        <end position="191"/>
    </location>
</feature>